<keyword evidence="3" id="KW-0713">Self-incompatibility</keyword>
<accession>A0AAD6JTR1</accession>
<dbReference type="EMBL" id="JAPFFJ010000015">
    <property type="protein sequence ID" value="KAJ6410145.1"/>
    <property type="molecule type" value="Genomic_DNA"/>
</dbReference>
<dbReference type="GO" id="GO:0005576">
    <property type="term" value="C:extracellular region"/>
    <property type="evidence" value="ECO:0007669"/>
    <property type="project" value="UniProtKB-SubCell"/>
</dbReference>
<dbReference type="Proteomes" id="UP001162972">
    <property type="component" value="Chromosome 9"/>
</dbReference>
<dbReference type="AlphaFoldDB" id="A0AAD6JTR1"/>
<evidence type="ECO:0008006" key="9">
    <source>
        <dbReference type="Google" id="ProtNLM"/>
    </source>
</evidence>
<evidence type="ECO:0000256" key="6">
    <source>
        <dbReference type="SAM" id="SignalP"/>
    </source>
</evidence>
<keyword evidence="8" id="KW-1185">Reference proteome</keyword>
<evidence type="ECO:0000313" key="8">
    <source>
        <dbReference type="Proteomes" id="UP001162972"/>
    </source>
</evidence>
<keyword evidence="4" id="KW-0964">Secreted</keyword>
<evidence type="ECO:0000256" key="5">
    <source>
        <dbReference type="ARBA" id="ARBA00022729"/>
    </source>
</evidence>
<evidence type="ECO:0000256" key="2">
    <source>
        <dbReference type="ARBA" id="ARBA00005581"/>
    </source>
</evidence>
<comment type="similarity">
    <text evidence="2">Belongs to the plant self-incompatibility (S1) protein family.</text>
</comment>
<feature type="signal peptide" evidence="6">
    <location>
        <begin position="1"/>
        <end position="22"/>
    </location>
</feature>
<proteinExistence type="inferred from homology"/>
<dbReference type="Pfam" id="PF05938">
    <property type="entry name" value="Self-incomp_S1"/>
    <property type="match status" value="1"/>
</dbReference>
<organism evidence="7 8">
    <name type="scientific">Salix udensis</name>
    <dbReference type="NCBI Taxonomy" id="889485"/>
    <lineage>
        <taxon>Eukaryota</taxon>
        <taxon>Viridiplantae</taxon>
        <taxon>Streptophyta</taxon>
        <taxon>Embryophyta</taxon>
        <taxon>Tracheophyta</taxon>
        <taxon>Spermatophyta</taxon>
        <taxon>Magnoliopsida</taxon>
        <taxon>eudicotyledons</taxon>
        <taxon>Gunneridae</taxon>
        <taxon>Pentapetalae</taxon>
        <taxon>rosids</taxon>
        <taxon>fabids</taxon>
        <taxon>Malpighiales</taxon>
        <taxon>Salicaceae</taxon>
        <taxon>Saliceae</taxon>
        <taxon>Salix</taxon>
    </lineage>
</organism>
<evidence type="ECO:0000256" key="4">
    <source>
        <dbReference type="ARBA" id="ARBA00022525"/>
    </source>
</evidence>
<sequence length="83" mass="9086">MASLLVKAIFLVLAIAITPSTAWTLRVVNRLSHKKVLFARCKSGDDDPGPRSIKSMGEFKFSYAYGGGAHGVGIWRWINDSGF</sequence>
<evidence type="ECO:0000256" key="1">
    <source>
        <dbReference type="ARBA" id="ARBA00004613"/>
    </source>
</evidence>
<protein>
    <recommendedName>
        <fullName evidence="9">S-protein homolog</fullName>
    </recommendedName>
</protein>
<evidence type="ECO:0000313" key="7">
    <source>
        <dbReference type="EMBL" id="KAJ6410145.1"/>
    </source>
</evidence>
<dbReference type="InterPro" id="IPR010264">
    <property type="entry name" value="Self-incomp_S1"/>
</dbReference>
<reference evidence="7 8" key="1">
    <citation type="journal article" date="2023" name="Int. J. Mol. Sci.">
        <title>De Novo Assembly and Annotation of 11 Diverse Shrub Willow (Salix) Genomes Reveals Novel Gene Organization in Sex-Linked Regions.</title>
        <authorList>
            <person name="Hyden B."/>
            <person name="Feng K."/>
            <person name="Yates T.B."/>
            <person name="Jawdy S."/>
            <person name="Cereghino C."/>
            <person name="Smart L.B."/>
            <person name="Muchero W."/>
        </authorList>
    </citation>
    <scope>NUCLEOTIDE SEQUENCE [LARGE SCALE GENOMIC DNA]</scope>
    <source>
        <tissue evidence="7">Shoot tip</tissue>
    </source>
</reference>
<comment type="caution">
    <text evidence="7">The sequence shown here is derived from an EMBL/GenBank/DDBJ whole genome shotgun (WGS) entry which is preliminary data.</text>
</comment>
<feature type="chain" id="PRO_5042294115" description="S-protein homolog" evidence="6">
    <location>
        <begin position="23"/>
        <end position="83"/>
    </location>
</feature>
<keyword evidence="5 6" id="KW-0732">Signal</keyword>
<name>A0AAD6JTR1_9ROSI</name>
<gene>
    <name evidence="7" type="ORF">OIU84_009609</name>
</gene>
<comment type="subcellular location">
    <subcellularLocation>
        <location evidence="1">Secreted</location>
    </subcellularLocation>
</comment>
<evidence type="ECO:0000256" key="3">
    <source>
        <dbReference type="ARBA" id="ARBA00022471"/>
    </source>
</evidence>
<dbReference type="GO" id="GO:0060320">
    <property type="term" value="P:rejection of self pollen"/>
    <property type="evidence" value="ECO:0007669"/>
    <property type="project" value="UniProtKB-KW"/>
</dbReference>